<feature type="transmembrane region" description="Helical" evidence="2">
    <location>
        <begin position="313"/>
        <end position="336"/>
    </location>
</feature>
<protein>
    <submittedName>
        <fullName evidence="4">Uncharacterized protein</fullName>
    </submittedName>
</protein>
<dbReference type="Proteomes" id="UP000887458">
    <property type="component" value="Unassembled WGS sequence"/>
</dbReference>
<keyword evidence="2" id="KW-1133">Transmembrane helix</keyword>
<comment type="caution">
    <text evidence="4">The sequence shown here is derived from an EMBL/GenBank/DDBJ whole genome shotgun (WGS) entry which is preliminary data.</text>
</comment>
<feature type="transmembrane region" description="Helical" evidence="2">
    <location>
        <begin position="673"/>
        <end position="696"/>
    </location>
</feature>
<feature type="compositionally biased region" description="Basic and acidic residues" evidence="1">
    <location>
        <begin position="3010"/>
        <end position="3029"/>
    </location>
</feature>
<feature type="region of interest" description="Disordered" evidence="1">
    <location>
        <begin position="2035"/>
        <end position="2089"/>
    </location>
</feature>
<dbReference type="EMBL" id="NJHN03000036">
    <property type="protein sequence ID" value="KAH9422541.1"/>
    <property type="molecule type" value="Genomic_DNA"/>
</dbReference>
<reference evidence="4 5" key="1">
    <citation type="journal article" date="2018" name="J. Allergy Clin. Immunol.">
        <title>High-quality assembly of Dermatophagoides pteronyssinus genome and transcriptome reveals a wide range of novel allergens.</title>
        <authorList>
            <person name="Liu X.Y."/>
            <person name="Yang K.Y."/>
            <person name="Wang M.Q."/>
            <person name="Kwok J.S."/>
            <person name="Zeng X."/>
            <person name="Yang Z."/>
            <person name="Xiao X.J."/>
            <person name="Lau C.P."/>
            <person name="Li Y."/>
            <person name="Huang Z.M."/>
            <person name="Ba J.G."/>
            <person name="Yim A.K."/>
            <person name="Ouyang C.Y."/>
            <person name="Ngai S.M."/>
            <person name="Chan T.F."/>
            <person name="Leung E.L."/>
            <person name="Liu L."/>
            <person name="Liu Z.G."/>
            <person name="Tsui S.K."/>
        </authorList>
    </citation>
    <scope>NUCLEOTIDE SEQUENCE [LARGE SCALE GENOMIC DNA]</scope>
    <source>
        <strain evidence="4">Derp</strain>
    </source>
</reference>
<evidence type="ECO:0000256" key="2">
    <source>
        <dbReference type="SAM" id="Phobius"/>
    </source>
</evidence>
<organism evidence="4 5">
    <name type="scientific">Dermatophagoides pteronyssinus</name>
    <name type="common">European house dust mite</name>
    <dbReference type="NCBI Taxonomy" id="6956"/>
    <lineage>
        <taxon>Eukaryota</taxon>
        <taxon>Metazoa</taxon>
        <taxon>Ecdysozoa</taxon>
        <taxon>Arthropoda</taxon>
        <taxon>Chelicerata</taxon>
        <taxon>Arachnida</taxon>
        <taxon>Acari</taxon>
        <taxon>Acariformes</taxon>
        <taxon>Sarcoptiformes</taxon>
        <taxon>Astigmata</taxon>
        <taxon>Psoroptidia</taxon>
        <taxon>Analgoidea</taxon>
        <taxon>Pyroglyphidae</taxon>
        <taxon>Dermatophagoidinae</taxon>
        <taxon>Dermatophagoides</taxon>
    </lineage>
</organism>
<reference evidence="4 5" key="2">
    <citation type="journal article" date="2022" name="Mol. Biol. Evol.">
        <title>Comparative Genomics Reveals Insights into the Divergent Evolution of Astigmatic Mites and Household Pest Adaptations.</title>
        <authorList>
            <person name="Xiong Q."/>
            <person name="Wan A.T."/>
            <person name="Liu X."/>
            <person name="Fung C.S."/>
            <person name="Xiao X."/>
            <person name="Malainual N."/>
            <person name="Hou J."/>
            <person name="Wang L."/>
            <person name="Wang M."/>
            <person name="Yang K.Y."/>
            <person name="Cui Y."/>
            <person name="Leung E.L."/>
            <person name="Nong W."/>
            <person name="Shin S.K."/>
            <person name="Au S.W."/>
            <person name="Jeong K.Y."/>
            <person name="Chew F.T."/>
            <person name="Hui J.H."/>
            <person name="Leung T.F."/>
            <person name="Tungtrongchitr A."/>
            <person name="Zhong N."/>
            <person name="Liu Z."/>
            <person name="Tsui S.K."/>
        </authorList>
    </citation>
    <scope>NUCLEOTIDE SEQUENCE [LARGE SCALE GENOMIC DNA]</scope>
    <source>
        <strain evidence="4">Derp</strain>
    </source>
</reference>
<feature type="transmembrane region" description="Helical" evidence="2">
    <location>
        <begin position="357"/>
        <end position="378"/>
    </location>
</feature>
<feature type="chain" id="PRO_5046142974" evidence="3">
    <location>
        <begin position="25"/>
        <end position="3516"/>
    </location>
</feature>
<keyword evidence="3" id="KW-0732">Signal</keyword>
<evidence type="ECO:0000256" key="1">
    <source>
        <dbReference type="SAM" id="MobiDB-lite"/>
    </source>
</evidence>
<accession>A0ABQ8JIX6</accession>
<feature type="region of interest" description="Disordered" evidence="1">
    <location>
        <begin position="3010"/>
        <end position="3035"/>
    </location>
</feature>
<feature type="transmembrane region" description="Helical" evidence="2">
    <location>
        <begin position="1929"/>
        <end position="1958"/>
    </location>
</feature>
<proteinExistence type="predicted"/>
<feature type="compositionally biased region" description="Basic residues" evidence="1">
    <location>
        <begin position="2065"/>
        <end position="2081"/>
    </location>
</feature>
<feature type="transmembrane region" description="Helical" evidence="2">
    <location>
        <begin position="1600"/>
        <end position="1621"/>
    </location>
</feature>
<feature type="transmembrane region" description="Helical" evidence="2">
    <location>
        <begin position="2697"/>
        <end position="2730"/>
    </location>
</feature>
<keyword evidence="2" id="KW-0472">Membrane</keyword>
<feature type="transmembrane region" description="Helical" evidence="2">
    <location>
        <begin position="716"/>
        <end position="736"/>
    </location>
</feature>
<feature type="transmembrane region" description="Helical" evidence="2">
    <location>
        <begin position="3045"/>
        <end position="3066"/>
    </location>
</feature>
<feature type="transmembrane region" description="Helical" evidence="2">
    <location>
        <begin position="3432"/>
        <end position="3453"/>
    </location>
</feature>
<evidence type="ECO:0000313" key="4">
    <source>
        <dbReference type="EMBL" id="KAH9422541.1"/>
    </source>
</evidence>
<keyword evidence="5" id="KW-1185">Reference proteome</keyword>
<keyword evidence="2" id="KW-0812">Transmembrane</keyword>
<gene>
    <name evidence="4" type="ORF">DERP_003217</name>
</gene>
<sequence length="3516" mass="412007">MSKTNMNIVTIAILILLFRTTTLATDSDLWFPKQYSNNSLIECGSEHEMFGISIVDGYLYQFEKCAVIIYPPPLDKYLDQDLNQLKLEKGHRYTFKEIQPKMKKDYCEYAKHAINIPWLSLTRMKLSSNEHNNHVLLYFIGLLNKNDSMQYYAYDFDTNTHIDEPRSIVREDIRYILVTNGEEQFIIHNDLYKNRYQLIGDPITKKALYTTGWICIRKTSNDNYVISRKEYQQCDEKDIKLTDSLLKSIVLSFSAYGKILMISKKEEKVLIFDKAILQLHNSLKEFPLYVKPLKGFFFCTAKNPAQSTKSNNLMFIIIPIIIVIIIGIFVSAFTIYRKKHHPDQPSMPLTSSTKMKMTTNVNTAVIVITMLFQSTTLATDSDLWFPKQYPANKLIKCGLDNEMFGLSLVDGYLYQFEKCAVIIYPPPLDKYLDKDLNQLKLEKGYRYTFKEIQPKMKKDYCEYAKHAINIPWLSLTRMKLSSNEHNNHVLLYFIGLLNKNDSMQYYAYDFDTNTHIQEMRFIVGEDIRYILATNGEEQFIMHNELYKNRYELIGDPITKKALYTTGWICIRKTKNETSNENYVISRKEYQQCDEKDIKLTDSLLKSIVLSFSAYGKVLMISKKEQKVLIFDEALLQLNNSLKEFPLYVKSSKDFFFCTSKSKKTSESTKSKNIMFIIIPIIIIVIIGIFVSVFTVYRKQIKLAKTNRNRTKIKMTINVNIAIIVITMLFQCSTTLATDSDLWFPKQYPSKKLIKCGLDHEMFGLSLVDGYLYQFEKCAVIIYPPPLDKYLDKDLNRLKLEKGYRYTFKEIQPKMKSEYCEYAKRAINIPWLSLTRMKLSQNEHNNHVLLYFIGLLSANDSMKYYVYDFDTNTHIEEMRFIVGEDIRYILATNGDEQFIMHNELYKNRYELIGDPITNKALYSAGWICIRLTSNENYFISRTEYEKCNKKNIELTDSLLKSIVLSFSAYGKLLMISKKNQKVLITDIGLLQLNNSYKEFPLYVKSLKKFFFCTTIIVITMLFQCSTTLASDNELWFPKEFNTNKSIECGLDHEMFGLSLVDGYLFQFEKCAVIIYPPPLDKYLDKELNQLKLENGYRYTFEEIQPNWKPNYCEYAKASINSPWLILTHLKSPNNSEKNHILLYFIALLIATGPMHYYTYDFDLHKAEVLYREIHRKNSHYILLTKGDEQFIIHNSVKETRYELIGDPIIRKDHISYDYICIRKTDNKNYFISRIEWDQCDQSNVKLTHSLLKSIVLSFTVYEKILMISKRDNKVLITDVAFLHVDNNTIREYSLQVKSLKDFFYRSKYKSDIWIFIILALIIVIIITGIVVFMIPKKKNIKKSFDKMNSKSSSKITDITTATTITTIIVITMLFQCSTTLATDKNGYRFTFEEIQPNWKPNYCEYAKTAINSPWLILSRLKLPNSNESHILLYFIGLLNTNDSMQYYAYDFDLNVLEKLHGAFYHPNLQYILLTKGDEQFIIHNAVKETRYELIGDPELRNDRISYDYICIRKTDNKNYYISRIKWQQCNESNVQLTHSLLKSIVLSFTAYEKILMISKKDNHVLIIDVAFLHVDNSIKEYPLHIISLKDFYFCSKYKTKIIIFIILWLILVIFISVICVLMKPKEKINVKKSMSTIIVIITMLFRSTTLATDGDLWFPKVFPDDKLIKCGFDHDFYGFSVIDNYLFQFQKCAVIIYPPPLDNYLDKDLNQLKLENGYRYTFEEIQPNWKPNYCEYAKITKKSPFFLMDRLKLSNNERNNHIILYFIGLFNATSKFIDYHTYDFDLHTERSYQFGFYPANIHYILLTNGYEQFLMHNSFQENNYELMVDQITKKERIKYNFICIREIDNKNYFISRTTWEECDSDIKLTHSLLKSIIASFTVYEKILMISKHNDKVLITDVAFLQINNSIREYPLEIKSLNDFFYCKSNIVTFILLAIIFVIFFITIIGIIVVLMYYYYMIVKKKNKKKLFDDKIMSPELSSKIIDKEDKLDLKTIISEITDTTLPTTITDSSQSSSSIIDKDDDLRLKAIISSSTASKSPMKTPQPIKSPMKTPQKIKSPIKTMKTPKKIKSPMKKMKTPQRIKSPMKAMKTNQPLKLPSAIFITLLSFQLALASNGDLWFPKEFPEDKLVKCVIIYPPPLKNRLDHTGKQLKLENGYRFTFDELIPNWNPNFCDYAKTSITTPFFLLNRLKLPSNKLDNHVILYFLGLFDKKEPFKYYAYDFDDDQSYDQPTFTAEDDLYYILVSDGKEIYEVSNSMSQYRFSIIGDPVTKRAGIQYDTVCIHPTNQAGTYFMKRTNPKGCDDEIFNSTYLLLKPIHISFYAYGRIFMMSKQDNYVLITYSKILVQNNEEHDYPLTKKSLNDFLYCGNSQDLKVKRQKRSVVSKTNAAIIVITVLFRSTTLATDSDLWFPKEFNNTIECGLDHDILGLSLIDDYLYQFEKCSVIIYPPPLDKYLNINSLQINLENGTRFTFDEIQPNWQPNYCSYAKYAWKLQPQYSLIRLKVTSNKFNNHILLYLTGAFSSIPSTQYYAYDFDNHNDIKTKQTIHSGYKQYTLVNDGNEQILMHNRKSDDEYQFMEDPAINSGDKDLGHICIRHSNDGYQIKRQYTKSESMDIISLTQSILKTITLTFTVSEKLLFISQPEQLVYITDKNLLKRENIEIEFPMIKKSLKDFLLCKSRKQIITPKETKISIFENKIIIISLPIIIIICFIMESMTTNVNIAVIFITLFFHSTTLATDDDLWFPKEFSEQNLVKCGLDHEMYGLSLINDYMFQFEKCSVIIYPNKHFDENINQINFDNGYRFTFEKIQPNWQSNYCSIAKSIQNPKYSLLRLKLPNNEHDNHVLLYLIGMINSNNSFLYYVYDFNTNIDSRTNQKINKDNIRFLLLTNNEEQFVMHNALIDDQYQLIGDPLTGKAFDMDYICISQTIDNNPISKKPSEQCEELDRKFTDSLLKTIDLTFSVNEKLLLISKQDNKVLITDIALLEQKNSDKQFPLQIKSIQDVFVCSKTKQHDTDDKHHDQHENDQHDQSTENQNENQTKEFKLNGIIFISSSIIIIIILILIVYTFTTTRNRAKKSYNINMIKLLDQNLKSPIPIPQPTTIIIIITMFFQSSLAAISDYWFPGSFQDNKLIKCGLDHEIYGISVLRDYIFQFEKCAVIIYPPPLNKHLDENVTKLNLENGYRFTFEEIQTEWKPNFCEPAKSAINTPVIGLFHLNYPKNEHHNHILAYFIGLLQLNQSIEYYAHDFDMNNDLRSEEKFIRNDIHFILMTDGNEQYLIHNRKGSDNYAMTEDPLIGMGDSQLGPICIEEYKENKDPAEIYRLKRGGFYPCEEPIRQFTDSFLRTIAFTFTAYDQVFMISMEKKYVLIFKAKFFQSAYRHSNMFIEKRSLDDFFICKSRIKDNEKQQQPTTTKENVTKIPVTKIDELIDKISKFQIPIIIVIVIVIIVFFILIIYRTKHKNKKIMKTNNLPNLKKSDASSSKSTLQSKNSLLTTTTKTTMNNYNTMKKNFYQTMKSNF</sequence>
<evidence type="ECO:0000256" key="3">
    <source>
        <dbReference type="SAM" id="SignalP"/>
    </source>
</evidence>
<evidence type="ECO:0000313" key="5">
    <source>
        <dbReference type="Proteomes" id="UP000887458"/>
    </source>
</evidence>
<feature type="transmembrane region" description="Helical" evidence="2">
    <location>
        <begin position="1354"/>
        <end position="1373"/>
    </location>
</feature>
<feature type="compositionally biased region" description="Low complexity" evidence="1">
    <location>
        <begin position="2035"/>
        <end position="2044"/>
    </location>
</feature>
<feature type="transmembrane region" description="Helical" evidence="2">
    <location>
        <begin position="1311"/>
        <end position="1333"/>
    </location>
</feature>
<name>A0ABQ8JIX6_DERPT</name>
<feature type="signal peptide" evidence="3">
    <location>
        <begin position="1"/>
        <end position="24"/>
    </location>
</feature>